<feature type="transmembrane region" description="Helical" evidence="1">
    <location>
        <begin position="392"/>
        <end position="411"/>
    </location>
</feature>
<dbReference type="EMBL" id="MLJW01000014">
    <property type="protein sequence ID" value="OIR13489.1"/>
    <property type="molecule type" value="Genomic_DNA"/>
</dbReference>
<dbReference type="AlphaFoldDB" id="A0A1J5SY69"/>
<feature type="transmembrane region" description="Helical" evidence="1">
    <location>
        <begin position="112"/>
        <end position="131"/>
    </location>
</feature>
<reference evidence="2" key="1">
    <citation type="submission" date="2016-10" db="EMBL/GenBank/DDBJ databases">
        <title>Sequence of Gallionella enrichment culture.</title>
        <authorList>
            <person name="Poehlein A."/>
            <person name="Muehling M."/>
            <person name="Daniel R."/>
        </authorList>
    </citation>
    <scope>NUCLEOTIDE SEQUENCE</scope>
</reference>
<feature type="transmembrane region" description="Helical" evidence="1">
    <location>
        <begin position="86"/>
        <end position="105"/>
    </location>
</feature>
<sequence length="450" mass="49542">MPLSRQPIAVLLAVVVLALLAFNLGAYTQGLRLACADDLTLDHALSDPIGQTGNRIHDEAMGRFYAETKFFLLERLMAIHSEVIRTLVRLASALLALAAASWFAWEWSRDRFVAFSVLALSLGLFPVVAGYQAFLSFPLLWIGWGAIWMMGVFALRDESVAGRCLMAAAFGLALASHESNAAFVVWPALVRAAAGKPGWRATAAREFAPCLVVLLGYAALSLALRHEVRVLLNEPIYDGAQLSWHLRDAVFALNVYSLSGLPGLDGWCARWTDALWLNPADWLTRVETWITLPGMLVSILLGAALWFAARSPGDLKAPPVRRNAVRFGALLVFAAYAPNVLLAITMKYQEWAHQREWPYYYTSMSFITWTVLGAVLAGGLLRRTRGRTRGCVQTALAVLAFVLALGSNAAGRQAVAFMRHHPYFFQVDFRAHLPGPPIFARTPDRLPGPR</sequence>
<feature type="transmembrane region" description="Helical" evidence="1">
    <location>
        <begin position="137"/>
        <end position="155"/>
    </location>
</feature>
<protein>
    <submittedName>
        <fullName evidence="2">Uncharacterized protein</fullName>
    </submittedName>
</protein>
<comment type="caution">
    <text evidence="2">The sequence shown here is derived from an EMBL/GenBank/DDBJ whole genome shotgun (WGS) entry which is preliminary data.</text>
</comment>
<feature type="transmembrane region" description="Helical" evidence="1">
    <location>
        <begin position="167"/>
        <end position="186"/>
    </location>
</feature>
<feature type="transmembrane region" description="Helical" evidence="1">
    <location>
        <begin position="327"/>
        <end position="346"/>
    </location>
</feature>
<keyword evidence="1" id="KW-1133">Transmembrane helix</keyword>
<gene>
    <name evidence="2" type="ORF">GALL_53050</name>
</gene>
<feature type="transmembrane region" description="Helical" evidence="1">
    <location>
        <begin position="289"/>
        <end position="307"/>
    </location>
</feature>
<organism evidence="2">
    <name type="scientific">mine drainage metagenome</name>
    <dbReference type="NCBI Taxonomy" id="410659"/>
    <lineage>
        <taxon>unclassified sequences</taxon>
        <taxon>metagenomes</taxon>
        <taxon>ecological metagenomes</taxon>
    </lineage>
</organism>
<proteinExistence type="predicted"/>
<evidence type="ECO:0000256" key="1">
    <source>
        <dbReference type="SAM" id="Phobius"/>
    </source>
</evidence>
<keyword evidence="1" id="KW-0472">Membrane</keyword>
<accession>A0A1J5SY69</accession>
<name>A0A1J5SY69_9ZZZZ</name>
<keyword evidence="1" id="KW-0812">Transmembrane</keyword>
<evidence type="ECO:0000313" key="2">
    <source>
        <dbReference type="EMBL" id="OIR13489.1"/>
    </source>
</evidence>
<feature type="transmembrane region" description="Helical" evidence="1">
    <location>
        <begin position="358"/>
        <end position="380"/>
    </location>
</feature>